<keyword evidence="5 6" id="KW-0472">Membrane</keyword>
<evidence type="ECO:0000256" key="2">
    <source>
        <dbReference type="ARBA" id="ARBA00022448"/>
    </source>
</evidence>
<feature type="transmembrane region" description="Helical" evidence="6">
    <location>
        <begin position="445"/>
        <end position="463"/>
    </location>
</feature>
<dbReference type="OrthoDB" id="3900342at2759"/>
<evidence type="ECO:0000313" key="8">
    <source>
        <dbReference type="Proteomes" id="UP000190312"/>
    </source>
</evidence>
<evidence type="ECO:0000256" key="4">
    <source>
        <dbReference type="ARBA" id="ARBA00022989"/>
    </source>
</evidence>
<dbReference type="GO" id="GO:0022857">
    <property type="term" value="F:transmembrane transporter activity"/>
    <property type="evidence" value="ECO:0007669"/>
    <property type="project" value="InterPro"/>
</dbReference>
<feature type="transmembrane region" description="Helical" evidence="6">
    <location>
        <begin position="328"/>
        <end position="349"/>
    </location>
</feature>
<dbReference type="Proteomes" id="UP000190312">
    <property type="component" value="Unassembled WGS sequence"/>
</dbReference>
<dbReference type="Gene3D" id="1.20.1740.10">
    <property type="entry name" value="Amino acid/polyamine transporter I"/>
    <property type="match status" value="1"/>
</dbReference>
<evidence type="ECO:0000313" key="7">
    <source>
        <dbReference type="EMBL" id="OOO04001.1"/>
    </source>
</evidence>
<feature type="transmembrane region" description="Helical" evidence="6">
    <location>
        <begin position="383"/>
        <end position="401"/>
    </location>
</feature>
<feature type="transmembrane region" description="Helical" evidence="6">
    <location>
        <begin position="469"/>
        <end position="487"/>
    </location>
</feature>
<dbReference type="InterPro" id="IPR002293">
    <property type="entry name" value="AA/rel_permease1"/>
</dbReference>
<evidence type="ECO:0000256" key="3">
    <source>
        <dbReference type="ARBA" id="ARBA00022692"/>
    </source>
</evidence>
<reference evidence="7 8" key="1">
    <citation type="submission" date="2016-10" db="EMBL/GenBank/DDBJ databases">
        <title>Genome sequencing of Aspergillus oryzae BCC7051.</title>
        <authorList>
            <person name="Thammarongtham C."/>
            <person name="Vorapreeda T."/>
            <person name="Nookaew I."/>
            <person name="Srisuk T."/>
            <person name="Land M."/>
            <person name="Jeennor S."/>
            <person name="Laoteng K."/>
        </authorList>
    </citation>
    <scope>NUCLEOTIDE SEQUENCE [LARGE SCALE GENOMIC DNA]</scope>
    <source>
        <strain evidence="7 8">BCC7051</strain>
    </source>
</reference>
<proteinExistence type="predicted"/>
<dbReference type="GO" id="GO:0016020">
    <property type="term" value="C:membrane"/>
    <property type="evidence" value="ECO:0007669"/>
    <property type="project" value="UniProtKB-SubCell"/>
</dbReference>
<keyword evidence="3 6" id="KW-0812">Transmembrane</keyword>
<name>A0A1S9D4K3_ASPOZ</name>
<keyword evidence="2" id="KW-0813">Transport</keyword>
<protein>
    <submittedName>
        <fullName evidence="7">Amino acid permease</fullName>
    </submittedName>
</protein>
<feature type="transmembrane region" description="Helical" evidence="6">
    <location>
        <begin position="76"/>
        <end position="107"/>
    </location>
</feature>
<accession>A0A1S9D4K3</accession>
<comment type="caution">
    <text evidence="7">The sequence shown here is derived from an EMBL/GenBank/DDBJ whole genome shotgun (WGS) entry which is preliminary data.</text>
</comment>
<evidence type="ECO:0000256" key="1">
    <source>
        <dbReference type="ARBA" id="ARBA00004141"/>
    </source>
</evidence>
<organism evidence="7 8">
    <name type="scientific">Aspergillus oryzae</name>
    <name type="common">Yellow koji mold</name>
    <dbReference type="NCBI Taxonomy" id="5062"/>
    <lineage>
        <taxon>Eukaryota</taxon>
        <taxon>Fungi</taxon>
        <taxon>Dikarya</taxon>
        <taxon>Ascomycota</taxon>
        <taxon>Pezizomycotina</taxon>
        <taxon>Eurotiomycetes</taxon>
        <taxon>Eurotiomycetidae</taxon>
        <taxon>Eurotiales</taxon>
        <taxon>Aspergillaceae</taxon>
        <taxon>Aspergillus</taxon>
        <taxon>Aspergillus subgen. Circumdati</taxon>
    </lineage>
</organism>
<feature type="transmembrane region" description="Helical" evidence="6">
    <location>
        <begin position="163"/>
        <end position="183"/>
    </location>
</feature>
<dbReference type="VEuPathDB" id="FungiDB:AO090009000635"/>
<keyword evidence="4 6" id="KW-1133">Transmembrane helix</keyword>
<evidence type="ECO:0000256" key="5">
    <source>
        <dbReference type="ARBA" id="ARBA00023136"/>
    </source>
</evidence>
<dbReference type="AlphaFoldDB" id="A0A1S9D4K3"/>
<dbReference type="PANTHER" id="PTHR45649:SF21">
    <property type="entry name" value="TRANSPORTER, PUTATIVE (EUROFUNG)-RELATED"/>
    <property type="match status" value="1"/>
</dbReference>
<feature type="transmembrane region" description="Helical" evidence="6">
    <location>
        <begin position="119"/>
        <end position="143"/>
    </location>
</feature>
<dbReference type="PANTHER" id="PTHR45649">
    <property type="entry name" value="AMINO-ACID PERMEASE BAT1"/>
    <property type="match status" value="1"/>
</dbReference>
<feature type="transmembrane region" description="Helical" evidence="6">
    <location>
        <begin position="195"/>
        <end position="215"/>
    </location>
</feature>
<dbReference type="EMBL" id="MKZY01000011">
    <property type="protein sequence ID" value="OOO04001.1"/>
    <property type="molecule type" value="Genomic_DNA"/>
</dbReference>
<feature type="transmembrane region" description="Helical" evidence="6">
    <location>
        <begin position="272"/>
        <end position="299"/>
    </location>
</feature>
<feature type="transmembrane region" description="Helical" evidence="6">
    <location>
        <begin position="407"/>
        <end position="425"/>
    </location>
</feature>
<evidence type="ECO:0000256" key="6">
    <source>
        <dbReference type="SAM" id="Phobius"/>
    </source>
</evidence>
<comment type="subcellular location">
    <subcellularLocation>
        <location evidence="1">Membrane</location>
        <topology evidence="1">Multi-pass membrane protein</topology>
    </subcellularLocation>
</comment>
<dbReference type="PIRSF" id="PIRSF006060">
    <property type="entry name" value="AA_transporter"/>
    <property type="match status" value="1"/>
</dbReference>
<sequence>MDTKAKAASAAEKNDIPVMSGDMQLLGICSSIQYHGSIAFYCFDTVLLDTRRPCRDGLGESMNLSIWKTLADSLRWLAASVFIFIVGLAMADLASAMPTAGGLYFWTHYFSGDRWKNPLSFIVGYSNTIGLLGGVCSVDYGFATMLLSVVSLAHDGNWTASRPVVYGTYVACVVVHGVIATFFGRIMPKIQSACIVSNVGLVLATVLALPIGKAIRGGHINSGAYIFGHLENLTTWPQGWAFMMAWLSPIWTIGAFDSCVHMSEEATHAARAVPLGIIWSAGLCGALGFISLAVIASVIDVNLDGVLSTNLGQLMAQIYYDCLGKSGALGFMIVVAIVQFCMGLSLVIAASRQSWAFSRDGALPFSSFFRKVSKKIRYQPVRMIWGVVVSAVIVGLLSIINSAASNALFSLAVAGNDLAWMMPILCRLVWGQDRFHPGEFYTGRFSKPIAVTAIVYLVFAIILSQDMNYTVVINGALWGGALLYYGLYARKIYKGPQATVGSSSSPSEANLGGL</sequence>
<dbReference type="Pfam" id="PF13520">
    <property type="entry name" value="AA_permease_2"/>
    <property type="match status" value="1"/>
</dbReference>
<gene>
    <name evidence="7" type="ORF">OAory_01048480</name>
</gene>